<keyword evidence="2" id="KW-1185">Reference proteome</keyword>
<gene>
    <name evidence="1" type="ORF">HPB49_023794</name>
</gene>
<dbReference type="EMBL" id="CM023472">
    <property type="protein sequence ID" value="KAH7960830.1"/>
    <property type="molecule type" value="Genomic_DNA"/>
</dbReference>
<proteinExistence type="predicted"/>
<accession>A0ACB8D909</accession>
<protein>
    <submittedName>
        <fullName evidence="1">Uncharacterized protein</fullName>
    </submittedName>
</protein>
<evidence type="ECO:0000313" key="1">
    <source>
        <dbReference type="EMBL" id="KAH7960830.1"/>
    </source>
</evidence>
<dbReference type="Proteomes" id="UP000821865">
    <property type="component" value="Chromosome 3"/>
</dbReference>
<reference evidence="1" key="1">
    <citation type="submission" date="2020-05" db="EMBL/GenBank/DDBJ databases">
        <title>Large-scale comparative analyses of tick genomes elucidate their genetic diversity and vector capacities.</title>
        <authorList>
            <person name="Jia N."/>
            <person name="Wang J."/>
            <person name="Shi W."/>
            <person name="Du L."/>
            <person name="Sun Y."/>
            <person name="Zhan W."/>
            <person name="Jiang J."/>
            <person name="Wang Q."/>
            <person name="Zhang B."/>
            <person name="Ji P."/>
            <person name="Sakyi L.B."/>
            <person name="Cui X."/>
            <person name="Yuan T."/>
            <person name="Jiang B."/>
            <person name="Yang W."/>
            <person name="Lam T.T.-Y."/>
            <person name="Chang Q."/>
            <person name="Ding S."/>
            <person name="Wang X."/>
            <person name="Zhu J."/>
            <person name="Ruan X."/>
            <person name="Zhao L."/>
            <person name="Wei J."/>
            <person name="Que T."/>
            <person name="Du C."/>
            <person name="Cheng J."/>
            <person name="Dai P."/>
            <person name="Han X."/>
            <person name="Huang E."/>
            <person name="Gao Y."/>
            <person name="Liu J."/>
            <person name="Shao H."/>
            <person name="Ye R."/>
            <person name="Li L."/>
            <person name="Wei W."/>
            <person name="Wang X."/>
            <person name="Wang C."/>
            <person name="Yang T."/>
            <person name="Huo Q."/>
            <person name="Li W."/>
            <person name="Guo W."/>
            <person name="Chen H."/>
            <person name="Zhou L."/>
            <person name="Ni X."/>
            <person name="Tian J."/>
            <person name="Zhou Y."/>
            <person name="Sheng Y."/>
            <person name="Liu T."/>
            <person name="Pan Y."/>
            <person name="Xia L."/>
            <person name="Li J."/>
            <person name="Zhao F."/>
            <person name="Cao W."/>
        </authorList>
    </citation>
    <scope>NUCLEOTIDE SEQUENCE</scope>
    <source>
        <strain evidence="1">Dsil-2018</strain>
    </source>
</reference>
<comment type="caution">
    <text evidence="1">The sequence shown here is derived from an EMBL/GenBank/DDBJ whole genome shotgun (WGS) entry which is preliminary data.</text>
</comment>
<sequence length="446" mass="49893">MANALRNTDADKAHQSSTEASEDEDMEIRESQGLLAAAEENEEDNEPWINVTSRARRRRLQTRSTTPQLSQTPPKPVLRQSRPAMRKPRQPPLPADDYKLAVRPQNGLQLNKVSPGKFVDAITNEPKLQIGYTGFKTRIDEDQNILVLSTASEATASALSKMQKITIGATTYDIASYEISPDNSCKGVIYNIDHDTRPEMLLKRIESPGYEALTCRRLGNTTTMVITFLGITVPYYIEFSGLLLRCYLYKRTVLHCRTCNETGHREDVCPRPPATPKCSQNLPQQILATRQPSETAAGPESRLLVSETTCRDPRNDAELSWRGAAQDLIATTDAIPWQDLEPWTFRKWQEGKQGSSAGHGAELAQAHALIRRLTEENATLKAEISKVHAEFVALKDELLGRNSTTPTQSTSTPPRRSGNGKSNQRTQSLQIRHRNEQPPSPLHHRE</sequence>
<name>A0ACB8D909_DERSI</name>
<evidence type="ECO:0000313" key="2">
    <source>
        <dbReference type="Proteomes" id="UP000821865"/>
    </source>
</evidence>
<organism evidence="1 2">
    <name type="scientific">Dermacentor silvarum</name>
    <name type="common">Tick</name>
    <dbReference type="NCBI Taxonomy" id="543639"/>
    <lineage>
        <taxon>Eukaryota</taxon>
        <taxon>Metazoa</taxon>
        <taxon>Ecdysozoa</taxon>
        <taxon>Arthropoda</taxon>
        <taxon>Chelicerata</taxon>
        <taxon>Arachnida</taxon>
        <taxon>Acari</taxon>
        <taxon>Parasitiformes</taxon>
        <taxon>Ixodida</taxon>
        <taxon>Ixodoidea</taxon>
        <taxon>Ixodidae</taxon>
        <taxon>Rhipicephalinae</taxon>
        <taxon>Dermacentor</taxon>
    </lineage>
</organism>